<evidence type="ECO:0000256" key="2">
    <source>
        <dbReference type="ARBA" id="ARBA00007332"/>
    </source>
</evidence>
<comment type="similarity">
    <text evidence="2">Belongs to the TMEM129 family.</text>
</comment>
<dbReference type="Pfam" id="PF10272">
    <property type="entry name" value="Tmpp129"/>
    <property type="match status" value="2"/>
</dbReference>
<reference evidence="7 8" key="1">
    <citation type="journal article" date="2019" name="Philos. Trans. R. Soc. Lond., B, Biol. Sci.">
        <title>Ant behaviour and brain gene expression of defending hosts depend on the ecological success of the intruding social parasite.</title>
        <authorList>
            <person name="Kaur R."/>
            <person name="Stoldt M."/>
            <person name="Jongepier E."/>
            <person name="Feldmeyer B."/>
            <person name="Menzel F."/>
            <person name="Bornberg-Bauer E."/>
            <person name="Foitzik S."/>
        </authorList>
    </citation>
    <scope>NUCLEOTIDE SEQUENCE [LARGE SCALE GENOMIC DNA]</scope>
    <source>
        <tissue evidence="7">Whole body</tissue>
    </source>
</reference>
<dbReference type="STRING" id="300112.A0A4S2KQI4"/>
<feature type="transmembrane region" description="Helical" evidence="6">
    <location>
        <begin position="349"/>
        <end position="367"/>
    </location>
</feature>
<dbReference type="InterPro" id="IPR018801">
    <property type="entry name" value="TM129"/>
</dbReference>
<dbReference type="EMBL" id="QBLH01002019">
    <property type="protein sequence ID" value="TGZ50168.1"/>
    <property type="molecule type" value="Genomic_DNA"/>
</dbReference>
<gene>
    <name evidence="7" type="ORF">DBV15_03595</name>
</gene>
<accession>A0A4S2KQI4</accession>
<proteinExistence type="inferred from homology"/>
<feature type="non-terminal residue" evidence="7">
    <location>
        <position position="1"/>
    </location>
</feature>
<dbReference type="AlphaFoldDB" id="A0A4S2KQI4"/>
<feature type="transmembrane region" description="Helical" evidence="6">
    <location>
        <begin position="20"/>
        <end position="40"/>
    </location>
</feature>
<dbReference type="PANTHER" id="PTHR31322">
    <property type="entry name" value="E3 UBIQUITIN-PROTEIN LIGASE TM129"/>
    <property type="match status" value="1"/>
</dbReference>
<protein>
    <recommendedName>
        <fullName evidence="9">Transmembrane protein</fullName>
    </recommendedName>
</protein>
<dbReference type="GO" id="GO:0016020">
    <property type="term" value="C:membrane"/>
    <property type="evidence" value="ECO:0007669"/>
    <property type="project" value="UniProtKB-SubCell"/>
</dbReference>
<feature type="transmembrane region" description="Helical" evidence="6">
    <location>
        <begin position="406"/>
        <end position="426"/>
    </location>
</feature>
<feature type="transmembrane region" description="Helical" evidence="6">
    <location>
        <begin position="308"/>
        <end position="329"/>
    </location>
</feature>
<keyword evidence="5 6" id="KW-0472">Membrane</keyword>
<keyword evidence="3 6" id="KW-0812">Transmembrane</keyword>
<dbReference type="GO" id="GO:0016567">
    <property type="term" value="P:protein ubiquitination"/>
    <property type="evidence" value="ECO:0007669"/>
    <property type="project" value="InterPro"/>
</dbReference>
<keyword evidence="4 6" id="KW-1133">Transmembrane helix</keyword>
<dbReference type="GO" id="GO:0061630">
    <property type="term" value="F:ubiquitin protein ligase activity"/>
    <property type="evidence" value="ECO:0007669"/>
    <property type="project" value="InterPro"/>
</dbReference>
<comment type="subcellular location">
    <subcellularLocation>
        <location evidence="1">Membrane</location>
        <topology evidence="1">Multi-pass membrane protein</topology>
    </subcellularLocation>
</comment>
<comment type="caution">
    <text evidence="7">The sequence shown here is derived from an EMBL/GenBank/DDBJ whole genome shotgun (WGS) entry which is preliminary data.</text>
</comment>
<dbReference type="Proteomes" id="UP000310200">
    <property type="component" value="Unassembled WGS sequence"/>
</dbReference>
<name>A0A4S2KQI4_9HYME</name>
<evidence type="ECO:0000313" key="7">
    <source>
        <dbReference type="EMBL" id="TGZ50168.1"/>
    </source>
</evidence>
<evidence type="ECO:0000256" key="4">
    <source>
        <dbReference type="ARBA" id="ARBA00022989"/>
    </source>
</evidence>
<feature type="transmembrane region" description="Helical" evidence="6">
    <location>
        <begin position="438"/>
        <end position="458"/>
    </location>
</feature>
<dbReference type="GO" id="GO:0005783">
    <property type="term" value="C:endoplasmic reticulum"/>
    <property type="evidence" value="ECO:0007669"/>
    <property type="project" value="TreeGrafter"/>
</dbReference>
<evidence type="ECO:0000256" key="1">
    <source>
        <dbReference type="ARBA" id="ARBA00004141"/>
    </source>
</evidence>
<keyword evidence="8" id="KW-1185">Reference proteome</keyword>
<evidence type="ECO:0000256" key="3">
    <source>
        <dbReference type="ARBA" id="ARBA00022692"/>
    </source>
</evidence>
<feature type="transmembrane region" description="Helical" evidence="6">
    <location>
        <begin position="111"/>
        <end position="131"/>
    </location>
</feature>
<feature type="transmembrane region" description="Helical" evidence="6">
    <location>
        <begin position="79"/>
        <end position="99"/>
    </location>
</feature>
<sequence length="723" mass="82096">VVVTLMTNGESPLYFSLNEKMSAVLFYTLFYLLMSGCIIYPPTEFVSAGLTVKDVFANWLGSENECFIQYHIKRSIATLLLHSALPLGYVLGLLFFDHIDAEKLLLNYLDGNYLGPLIVILCATIVPLYTLNKVFEWSVNNLATHPIAKNLSVYGNNNTPWTSVASDINREYRRIDKIVIVTNSVTRVIATDNWIIKITPYKLQVAHQSDATLVVNKSDVHSMSPTTRDQVQFINIQVKPMRAMAQEFDIRLNALDFKDLQDKVSRPIAVLHNIRFHRTLLDRFIDTFKEEVDKNPFYDTAEVSSGTVVIATIILISLLVCLSSIYSVVVTLMTNGESPLYFSLNEKMSAVLFYTLFYLLMSGCIIYPPTEFVSAGLTVKDVFANWLGSENECFIQYHIKRSIATLLLHSALPLGYVLGLLFFDHIDAEKLLLNYLDGNYLGPLIVILCATIVPLYTLNKVFEWSVNNLATHPIAKNLSVYGNNNTPWTSVASDINREYRRIDKIVIVTNSVTRVIATDNWIIKITPYKLQVAHQSDATLVVNKSDVHSMSPTTRDQVQFINIQVKPMRAMAQEFDIRLNALDFKDLQDKVSRPIAVLHNIRFHRTLLDRFIDTFKEEVDKNPFYDTAEVSSGTELGQCIGCMQALSNVKLNRLCNSTENRDVDDCTTCFCRPMWCIECMAKWFASRQDEHAPETWLSSKCTCPLCRARFCVLDVCLVRNPND</sequence>
<evidence type="ECO:0000313" key="8">
    <source>
        <dbReference type="Proteomes" id="UP000310200"/>
    </source>
</evidence>
<organism evidence="7 8">
    <name type="scientific">Temnothorax longispinosus</name>
    <dbReference type="NCBI Taxonomy" id="300112"/>
    <lineage>
        <taxon>Eukaryota</taxon>
        <taxon>Metazoa</taxon>
        <taxon>Ecdysozoa</taxon>
        <taxon>Arthropoda</taxon>
        <taxon>Hexapoda</taxon>
        <taxon>Insecta</taxon>
        <taxon>Pterygota</taxon>
        <taxon>Neoptera</taxon>
        <taxon>Endopterygota</taxon>
        <taxon>Hymenoptera</taxon>
        <taxon>Apocrita</taxon>
        <taxon>Aculeata</taxon>
        <taxon>Formicoidea</taxon>
        <taxon>Formicidae</taxon>
        <taxon>Myrmicinae</taxon>
        <taxon>Temnothorax</taxon>
    </lineage>
</organism>
<evidence type="ECO:0000256" key="6">
    <source>
        <dbReference type="SAM" id="Phobius"/>
    </source>
</evidence>
<evidence type="ECO:0008006" key="9">
    <source>
        <dbReference type="Google" id="ProtNLM"/>
    </source>
</evidence>
<evidence type="ECO:0000256" key="5">
    <source>
        <dbReference type="ARBA" id="ARBA00023136"/>
    </source>
</evidence>
<dbReference type="PANTHER" id="PTHR31322:SF2">
    <property type="entry name" value="E3 UBIQUITIN-PROTEIN LIGASE TM129"/>
    <property type="match status" value="1"/>
</dbReference>